<dbReference type="InterPro" id="IPR047215">
    <property type="entry name" value="Galactose_mutarotase-like"/>
</dbReference>
<accession>A0A4S2LZ16</accession>
<name>A0A4S2LZ16_OPIFE</name>
<dbReference type="OrthoDB" id="274691at2759"/>
<dbReference type="InterPro" id="IPR014718">
    <property type="entry name" value="GH-type_carb-bd"/>
</dbReference>
<sequence length="380" mass="41489">MSNQGTGVVEDFGVTSDGQRVRLVTIQTENVPGINRPACLKVCTFGAAIVTCCVPGRNSDGALDMFDVVLGYKDAGSYEINPPYLGVIVGRVAGRIENAQFTIPGTDKVVRLTNNSDGRHCVHGGRRGLSRVLWDISELTGQSITLTHISPNDADGFPGTMRIEVKYTFCRVAQTVELRIDYHASLVPVPQTACPINLTNHTLWNLAGHSSGPSCLAKHEVFIDAEKYVELKPVELIPTGRLISVENGTPQDLRNFRSVFSGINILGDRNNPGYDLYYVFNESTINKPRAAVFYAPSGIRLRVYTDQPGAQFYTGHYLDPKIDPVGKHGLPYEASSGLALEAQGWPNACNQPNFPARFLHSGGPAYTQNTTYILDVCDQL</sequence>
<evidence type="ECO:0000256" key="7">
    <source>
        <dbReference type="ARBA" id="ARBA00032729"/>
    </source>
</evidence>
<comment type="pathway">
    <text evidence="2">Carbohydrate metabolism; galactose metabolism.</text>
</comment>
<dbReference type="GO" id="GO:0004034">
    <property type="term" value="F:aldose 1-epimerase activity"/>
    <property type="evidence" value="ECO:0007669"/>
    <property type="project" value="UniProtKB-EC"/>
</dbReference>
<keyword evidence="5" id="KW-0413">Isomerase</keyword>
<evidence type="ECO:0000256" key="6">
    <source>
        <dbReference type="ARBA" id="ARBA00023277"/>
    </source>
</evidence>
<dbReference type="SUPFAM" id="SSF74650">
    <property type="entry name" value="Galactose mutarotase-like"/>
    <property type="match status" value="1"/>
</dbReference>
<dbReference type="EMBL" id="SJOL01006442">
    <property type="protein sequence ID" value="TGZ66708.1"/>
    <property type="molecule type" value="Genomic_DNA"/>
</dbReference>
<evidence type="ECO:0000256" key="4">
    <source>
        <dbReference type="ARBA" id="ARBA00021023"/>
    </source>
</evidence>
<dbReference type="Gene3D" id="2.70.98.10">
    <property type="match status" value="1"/>
</dbReference>
<dbReference type="AlphaFoldDB" id="A0A4S2LZ16"/>
<dbReference type="PANTHER" id="PTHR10091:SF0">
    <property type="entry name" value="GALACTOSE MUTAROTASE"/>
    <property type="match status" value="1"/>
</dbReference>
<gene>
    <name evidence="9" type="ORF">CRM22_005189</name>
</gene>
<reference evidence="9 10" key="1">
    <citation type="journal article" date="2019" name="BMC Genomics">
        <title>New insights from Opisthorchis felineus genome: update on genomics of the epidemiologically important liver flukes.</title>
        <authorList>
            <person name="Ershov N.I."/>
            <person name="Mordvinov V.A."/>
            <person name="Prokhortchouk E.B."/>
            <person name="Pakharukova M.Y."/>
            <person name="Gunbin K.V."/>
            <person name="Ustyantsev K."/>
            <person name="Genaev M.A."/>
            <person name="Blinov A.G."/>
            <person name="Mazur A."/>
            <person name="Boulygina E."/>
            <person name="Tsygankova S."/>
            <person name="Khrameeva E."/>
            <person name="Chekanov N."/>
            <person name="Fan G."/>
            <person name="Xiao A."/>
            <person name="Zhang H."/>
            <person name="Xu X."/>
            <person name="Yang H."/>
            <person name="Solovyev V."/>
            <person name="Lee S.M."/>
            <person name="Liu X."/>
            <person name="Afonnikov D.A."/>
            <person name="Skryabin K.G."/>
        </authorList>
    </citation>
    <scope>NUCLEOTIDE SEQUENCE [LARGE SCALE GENOMIC DNA]</scope>
    <source>
        <strain evidence="9">AK-0245</strain>
        <tissue evidence="9">Whole organism</tissue>
    </source>
</reference>
<evidence type="ECO:0000256" key="3">
    <source>
        <dbReference type="ARBA" id="ARBA00006206"/>
    </source>
</evidence>
<keyword evidence="10" id="KW-1185">Reference proteome</keyword>
<evidence type="ECO:0000256" key="2">
    <source>
        <dbReference type="ARBA" id="ARBA00004947"/>
    </source>
</evidence>
<dbReference type="UniPathway" id="UPA00214"/>
<dbReference type="Proteomes" id="UP000308267">
    <property type="component" value="Unassembled WGS sequence"/>
</dbReference>
<protein>
    <recommendedName>
        <fullName evidence="4">Galactose mutarotase</fullName>
    </recommendedName>
    <alternativeName>
        <fullName evidence="7">Aldose 1-epimerase</fullName>
    </alternativeName>
</protein>
<evidence type="ECO:0000313" key="9">
    <source>
        <dbReference type="EMBL" id="TGZ66708.1"/>
    </source>
</evidence>
<dbReference type="STRING" id="147828.A0A4S2LZ16"/>
<dbReference type="InterPro" id="IPR008183">
    <property type="entry name" value="Aldose_1/G6P_1-epimerase"/>
</dbReference>
<dbReference type="Pfam" id="PF01263">
    <property type="entry name" value="Aldose_epim"/>
    <property type="match status" value="1"/>
</dbReference>
<dbReference type="GO" id="GO:0006006">
    <property type="term" value="P:glucose metabolic process"/>
    <property type="evidence" value="ECO:0007669"/>
    <property type="project" value="TreeGrafter"/>
</dbReference>
<comment type="caution">
    <text evidence="9">The sequence shown here is derived from an EMBL/GenBank/DDBJ whole genome shotgun (WGS) entry which is preliminary data.</text>
</comment>
<dbReference type="InterPro" id="IPR011013">
    <property type="entry name" value="Gal_mutarotase_sf_dom"/>
</dbReference>
<dbReference type="GO" id="GO:0030246">
    <property type="term" value="F:carbohydrate binding"/>
    <property type="evidence" value="ECO:0007669"/>
    <property type="project" value="InterPro"/>
</dbReference>
<dbReference type="PANTHER" id="PTHR10091">
    <property type="entry name" value="ALDOSE-1-EPIMERASE"/>
    <property type="match status" value="1"/>
</dbReference>
<comment type="similarity">
    <text evidence="3">Belongs to the aldose epimerase family.</text>
</comment>
<proteinExistence type="inferred from homology"/>
<comment type="function">
    <text evidence="8">Mutarotase that catalyzes the interconversion of beta-D-galactose and alpha-D-galactose during galactose metabolism. Beta-D-galactose is metabolized in the liver into glucose 1-phosphate, the primary metabolic fuel, by the action of four enzymes that constitute the Leloir pathway: GALM, GALK1 (galactokinase), GALT (galactose-1-phosphate uridylyltransferase) and GALE (UDP-galactose-4'-epimerase). Involved in the maintenance of the equilibrium between the beta- and alpha-anomers of galactose, therefore ensuring a sufficient supply of the alpha-anomer for GALK1. Also active on D-glucose although shows a preference for galactose over glucose.</text>
</comment>
<evidence type="ECO:0000313" key="10">
    <source>
        <dbReference type="Proteomes" id="UP000308267"/>
    </source>
</evidence>
<evidence type="ECO:0000256" key="1">
    <source>
        <dbReference type="ARBA" id="ARBA00001712"/>
    </source>
</evidence>
<evidence type="ECO:0000256" key="5">
    <source>
        <dbReference type="ARBA" id="ARBA00023235"/>
    </source>
</evidence>
<keyword evidence="6" id="KW-0119">Carbohydrate metabolism</keyword>
<comment type="catalytic activity">
    <reaction evidence="1">
        <text>alpha-D-galactose = beta-D-galactose</text>
        <dbReference type="Rhea" id="RHEA:28675"/>
        <dbReference type="ChEBI" id="CHEBI:27667"/>
        <dbReference type="ChEBI" id="CHEBI:28061"/>
        <dbReference type="EC" id="5.1.3.3"/>
    </reaction>
    <physiologicalReaction direction="right-to-left" evidence="1">
        <dbReference type="Rhea" id="RHEA:28677"/>
    </physiologicalReaction>
</comment>
<dbReference type="GO" id="GO:0033499">
    <property type="term" value="P:galactose catabolic process via UDP-galactose, Leloir pathway"/>
    <property type="evidence" value="ECO:0007669"/>
    <property type="project" value="TreeGrafter"/>
</dbReference>
<dbReference type="CDD" id="cd09019">
    <property type="entry name" value="galactose_mutarotase_like"/>
    <property type="match status" value="1"/>
</dbReference>
<evidence type="ECO:0000256" key="8">
    <source>
        <dbReference type="ARBA" id="ARBA00045743"/>
    </source>
</evidence>
<organism evidence="9 10">
    <name type="scientific">Opisthorchis felineus</name>
    <dbReference type="NCBI Taxonomy" id="147828"/>
    <lineage>
        <taxon>Eukaryota</taxon>
        <taxon>Metazoa</taxon>
        <taxon>Spiralia</taxon>
        <taxon>Lophotrochozoa</taxon>
        <taxon>Platyhelminthes</taxon>
        <taxon>Trematoda</taxon>
        <taxon>Digenea</taxon>
        <taxon>Opisthorchiida</taxon>
        <taxon>Opisthorchiata</taxon>
        <taxon>Opisthorchiidae</taxon>
        <taxon>Opisthorchis</taxon>
    </lineage>
</organism>